<evidence type="ECO:0000313" key="10">
    <source>
        <dbReference type="Proteomes" id="UP000245474"/>
    </source>
</evidence>
<dbReference type="PROSITE" id="PS51007">
    <property type="entry name" value="CYTC"/>
    <property type="match status" value="1"/>
</dbReference>
<accession>A0A2U2N4S9</accession>
<name>A0A2U2N4S9_9GAMM</name>
<evidence type="ECO:0000256" key="5">
    <source>
        <dbReference type="ARBA" id="ARBA00023004"/>
    </source>
</evidence>
<sequence>MMKPLIPMTVAVLALGMAQAHAQDVSAGEKIYSQACVTCHGPSGQGLASFPALQGRDAEYITMRLEQYRAGERVGANSALMAPNAANLSDEDIAALADYISTNFQ</sequence>
<feature type="chain" id="PRO_5015613700" evidence="7">
    <location>
        <begin position="23"/>
        <end position="105"/>
    </location>
</feature>
<dbReference type="Proteomes" id="UP000245474">
    <property type="component" value="Unassembled WGS sequence"/>
</dbReference>
<dbReference type="Pfam" id="PF00034">
    <property type="entry name" value="Cytochrom_C"/>
    <property type="match status" value="1"/>
</dbReference>
<evidence type="ECO:0000256" key="1">
    <source>
        <dbReference type="ARBA" id="ARBA00022448"/>
    </source>
</evidence>
<dbReference type="InterPro" id="IPR050597">
    <property type="entry name" value="Cytochrome_c_Oxidase_Subunit"/>
</dbReference>
<keyword evidence="7" id="KW-0732">Signal</keyword>
<evidence type="ECO:0000256" key="2">
    <source>
        <dbReference type="ARBA" id="ARBA00022617"/>
    </source>
</evidence>
<comment type="caution">
    <text evidence="9">The sequence shown here is derived from an EMBL/GenBank/DDBJ whole genome shotgun (WGS) entry which is preliminary data.</text>
</comment>
<dbReference type="Gene3D" id="1.10.760.10">
    <property type="entry name" value="Cytochrome c-like domain"/>
    <property type="match status" value="1"/>
</dbReference>
<reference evidence="9 10" key="1">
    <citation type="submission" date="2018-05" db="EMBL/GenBank/DDBJ databases">
        <title>Spiribacter halobius sp. nov., a moderately halophilic bacterium isolated from marine solar saltern.</title>
        <authorList>
            <person name="Zheng W.-S."/>
            <person name="Lu D.-C."/>
            <person name="Du Z.-J."/>
        </authorList>
    </citation>
    <scope>NUCLEOTIDE SEQUENCE [LARGE SCALE GENOMIC DNA]</scope>
    <source>
        <strain evidence="9 10">E85</strain>
    </source>
</reference>
<dbReference type="GO" id="GO:0009055">
    <property type="term" value="F:electron transfer activity"/>
    <property type="evidence" value="ECO:0007669"/>
    <property type="project" value="InterPro"/>
</dbReference>
<proteinExistence type="predicted"/>
<dbReference type="GO" id="GO:0020037">
    <property type="term" value="F:heme binding"/>
    <property type="evidence" value="ECO:0007669"/>
    <property type="project" value="InterPro"/>
</dbReference>
<dbReference type="AlphaFoldDB" id="A0A2U2N4S9"/>
<dbReference type="InterPro" id="IPR036909">
    <property type="entry name" value="Cyt_c-like_dom_sf"/>
</dbReference>
<evidence type="ECO:0000313" key="9">
    <source>
        <dbReference type="EMBL" id="PWG64038.1"/>
    </source>
</evidence>
<feature type="signal peptide" evidence="7">
    <location>
        <begin position="1"/>
        <end position="22"/>
    </location>
</feature>
<dbReference type="PANTHER" id="PTHR33751">
    <property type="entry name" value="CBB3-TYPE CYTOCHROME C OXIDASE SUBUNIT FIXP"/>
    <property type="match status" value="1"/>
</dbReference>
<keyword evidence="1" id="KW-0813">Transport</keyword>
<keyword evidence="5 6" id="KW-0408">Iron</keyword>
<dbReference type="EMBL" id="QFFI01000007">
    <property type="protein sequence ID" value="PWG64038.1"/>
    <property type="molecule type" value="Genomic_DNA"/>
</dbReference>
<evidence type="ECO:0000256" key="6">
    <source>
        <dbReference type="PROSITE-ProRule" id="PRU00433"/>
    </source>
</evidence>
<keyword evidence="2 6" id="KW-0349">Heme</keyword>
<dbReference type="OrthoDB" id="9796421at2"/>
<dbReference type="RefSeq" id="WP_109677253.1">
    <property type="nucleotide sequence ID" value="NZ_CP086615.1"/>
</dbReference>
<evidence type="ECO:0000259" key="8">
    <source>
        <dbReference type="PROSITE" id="PS51007"/>
    </source>
</evidence>
<keyword evidence="3 6" id="KW-0479">Metal-binding</keyword>
<keyword evidence="10" id="KW-1185">Reference proteome</keyword>
<protein>
    <submittedName>
        <fullName evidence="9">Cytochrome C</fullName>
    </submittedName>
</protein>
<organism evidence="9 10">
    <name type="scientific">Sediminicurvatus halobius</name>
    <dbReference type="NCBI Taxonomy" id="2182432"/>
    <lineage>
        <taxon>Bacteria</taxon>
        <taxon>Pseudomonadati</taxon>
        <taxon>Pseudomonadota</taxon>
        <taxon>Gammaproteobacteria</taxon>
        <taxon>Chromatiales</taxon>
        <taxon>Ectothiorhodospiraceae</taxon>
        <taxon>Sediminicurvatus</taxon>
    </lineage>
</organism>
<dbReference type="GO" id="GO:0046872">
    <property type="term" value="F:metal ion binding"/>
    <property type="evidence" value="ECO:0007669"/>
    <property type="project" value="UniProtKB-KW"/>
</dbReference>
<keyword evidence="4" id="KW-0249">Electron transport</keyword>
<dbReference type="PANTHER" id="PTHR33751:SF9">
    <property type="entry name" value="CYTOCHROME C4"/>
    <property type="match status" value="1"/>
</dbReference>
<gene>
    <name evidence="9" type="ORF">DEM34_05915</name>
</gene>
<dbReference type="InterPro" id="IPR009056">
    <property type="entry name" value="Cyt_c-like_dom"/>
</dbReference>
<evidence type="ECO:0000256" key="4">
    <source>
        <dbReference type="ARBA" id="ARBA00022982"/>
    </source>
</evidence>
<evidence type="ECO:0000256" key="7">
    <source>
        <dbReference type="SAM" id="SignalP"/>
    </source>
</evidence>
<evidence type="ECO:0000256" key="3">
    <source>
        <dbReference type="ARBA" id="ARBA00022723"/>
    </source>
</evidence>
<feature type="domain" description="Cytochrome c" evidence="8">
    <location>
        <begin position="23"/>
        <end position="104"/>
    </location>
</feature>
<dbReference type="SUPFAM" id="SSF46626">
    <property type="entry name" value="Cytochrome c"/>
    <property type="match status" value="1"/>
</dbReference>